<reference evidence="16" key="1">
    <citation type="journal article" date="2017" name="J. Biotechnol.">
        <title>Complete genome sequence of Novosphingobium resinovorum SA1, a versatile xenobiotic-degrading bacterium capable of utilizing sulfanilic acid.</title>
        <authorList>
            <person name="Hegedus B."/>
            <person name="Kos P.B."/>
            <person name="Balint B."/>
            <person name="Maroti G."/>
            <person name="Gan H.M."/>
            <person name="Perei K."/>
            <person name="Rakhely G."/>
        </authorList>
    </citation>
    <scope>NUCLEOTIDE SEQUENCE [LARGE SCALE GENOMIC DNA]</scope>
    <source>
        <strain evidence="16">SA1</strain>
    </source>
</reference>
<dbReference type="InterPro" id="IPR005467">
    <property type="entry name" value="His_kinase_dom"/>
</dbReference>
<dbReference type="SUPFAM" id="SSF55874">
    <property type="entry name" value="ATPase domain of HSP90 chaperone/DNA topoisomerase II/histidine kinase"/>
    <property type="match status" value="1"/>
</dbReference>
<dbReference type="InterPro" id="IPR036890">
    <property type="entry name" value="HATPase_C_sf"/>
</dbReference>
<evidence type="ECO:0000256" key="1">
    <source>
        <dbReference type="ARBA" id="ARBA00000085"/>
    </source>
</evidence>
<dbReference type="PANTHER" id="PTHR43065">
    <property type="entry name" value="SENSOR HISTIDINE KINASE"/>
    <property type="match status" value="1"/>
</dbReference>
<keyword evidence="4" id="KW-1003">Cell membrane</keyword>
<dbReference type="InterPro" id="IPR017055">
    <property type="entry name" value="Sig_transdc_His_kinase_DctB"/>
</dbReference>
<evidence type="ECO:0000313" key="15">
    <source>
        <dbReference type="EMBL" id="AOR75390.1"/>
    </source>
</evidence>
<evidence type="ECO:0000256" key="11">
    <source>
        <dbReference type="ARBA" id="ARBA00022989"/>
    </source>
</evidence>
<keyword evidence="8" id="KW-0547">Nucleotide-binding</keyword>
<dbReference type="InterPro" id="IPR036097">
    <property type="entry name" value="HisK_dim/P_sf"/>
</dbReference>
<dbReference type="Pfam" id="PF02518">
    <property type="entry name" value="HATPase_c"/>
    <property type="match status" value="1"/>
</dbReference>
<protein>
    <recommendedName>
        <fullName evidence="3">histidine kinase</fullName>
        <ecNumber evidence="3">2.7.13.3</ecNumber>
    </recommendedName>
</protein>
<dbReference type="AlphaFoldDB" id="A0A1D8A007"/>
<keyword evidence="12" id="KW-0902">Two-component regulatory system</keyword>
<feature type="transmembrane region" description="Helical" evidence="13">
    <location>
        <begin position="292"/>
        <end position="311"/>
    </location>
</feature>
<dbReference type="OrthoDB" id="7568856at2"/>
<evidence type="ECO:0000256" key="13">
    <source>
        <dbReference type="SAM" id="Phobius"/>
    </source>
</evidence>
<keyword evidence="13" id="KW-0472">Membrane</keyword>
<feature type="domain" description="Histidine kinase" evidence="14">
    <location>
        <begin position="372"/>
        <end position="580"/>
    </location>
</feature>
<dbReference type="GO" id="GO:0005886">
    <property type="term" value="C:plasma membrane"/>
    <property type="evidence" value="ECO:0007669"/>
    <property type="project" value="UniProtKB-SubCell"/>
</dbReference>
<keyword evidence="9 15" id="KW-0418">Kinase</keyword>
<evidence type="ECO:0000256" key="8">
    <source>
        <dbReference type="ARBA" id="ARBA00022741"/>
    </source>
</evidence>
<evidence type="ECO:0000256" key="2">
    <source>
        <dbReference type="ARBA" id="ARBA00004651"/>
    </source>
</evidence>
<name>A0A1D8A007_9SPHN</name>
<keyword evidence="10" id="KW-0067">ATP-binding</keyword>
<dbReference type="EC" id="2.7.13.3" evidence="3"/>
<evidence type="ECO:0000256" key="9">
    <source>
        <dbReference type="ARBA" id="ARBA00022777"/>
    </source>
</evidence>
<dbReference type="InterPro" id="IPR003594">
    <property type="entry name" value="HATPase_dom"/>
</dbReference>
<dbReference type="SUPFAM" id="SSF47384">
    <property type="entry name" value="Homodimeric domain of signal transducing histidine kinase"/>
    <property type="match status" value="1"/>
</dbReference>
<evidence type="ECO:0000259" key="14">
    <source>
        <dbReference type="PROSITE" id="PS50109"/>
    </source>
</evidence>
<dbReference type="Gene3D" id="3.30.565.10">
    <property type="entry name" value="Histidine kinase-like ATPase, C-terminal domain"/>
    <property type="match status" value="1"/>
</dbReference>
<proteinExistence type="predicted"/>
<evidence type="ECO:0000313" key="16">
    <source>
        <dbReference type="Proteomes" id="UP000094626"/>
    </source>
</evidence>
<keyword evidence="7 13" id="KW-0812">Transmembrane</keyword>
<keyword evidence="5" id="KW-0597">Phosphoprotein</keyword>
<dbReference type="KEGG" id="nre:BES08_00420"/>
<evidence type="ECO:0000256" key="3">
    <source>
        <dbReference type="ARBA" id="ARBA00012438"/>
    </source>
</evidence>
<sequence length="580" mass="62986">MRSRWLRRIRVVRSRYLWWLAAALACAAAVAFLTGLAVRQAATARFAAQAAIDARLRQALLASEIARFRLLPLALADDRDLVALVAGRPGAEAVMNAKLERLSRDLGSPIIYIIRKDGLTLAASNWRDPRSFLGKDYSFRPYFRAALRSGLGEQFALGTVSHRPGLFFARRAAGGSVVVMKMEFDRVEAQWREANGVTFVTDPNGVILVTSRRNWRYAATRPLPSERSLRERKLIGVGNLGPVPFREHDGGRITLLGEKGDHLLTTTAADALGWRVNLALPLQGAVDAVVRAAQIGAALVTLALFAFAAFVRERSRRRREHTAQLEAAVAERTIDLRREIEDRAAAEAHAAQLREGLRQANRLATLGQVTASVAHETAQPVAAIRNYASTSRQLLDMGAEDAVRDNLSAIDRLAERIGAVTAELRGFARKGSRAGGPIPLAEVVEGACLLLKERLSRVVFVVPEVPPGLFVFGGHVRLEQVLVNILQNALEALEGRADARIELALDAGAESVRLTISDNGPGIAPEVADRLFTPFATSRPTGLGLGLVISKDIVEDFGGTLQLEPSDYGACFAIVLRRAP</sequence>
<dbReference type="Proteomes" id="UP000094626">
    <property type="component" value="Chromosome"/>
</dbReference>
<keyword evidence="11 13" id="KW-1133">Transmembrane helix</keyword>
<dbReference type="Gene3D" id="6.10.250.3020">
    <property type="match status" value="1"/>
</dbReference>
<comment type="subcellular location">
    <subcellularLocation>
        <location evidence="2">Cell membrane</location>
        <topology evidence="2">Multi-pass membrane protein</topology>
    </subcellularLocation>
</comment>
<dbReference type="Gene3D" id="3.30.450.20">
    <property type="entry name" value="PAS domain"/>
    <property type="match status" value="2"/>
</dbReference>
<dbReference type="GO" id="GO:0000155">
    <property type="term" value="F:phosphorelay sensor kinase activity"/>
    <property type="evidence" value="ECO:0007669"/>
    <property type="project" value="InterPro"/>
</dbReference>
<evidence type="ECO:0000256" key="7">
    <source>
        <dbReference type="ARBA" id="ARBA00022692"/>
    </source>
</evidence>
<dbReference type="SUPFAM" id="SSF103190">
    <property type="entry name" value="Sensory domain-like"/>
    <property type="match status" value="1"/>
</dbReference>
<dbReference type="CDD" id="cd00082">
    <property type="entry name" value="HisKA"/>
    <property type="match status" value="1"/>
</dbReference>
<comment type="catalytic activity">
    <reaction evidence="1">
        <text>ATP + protein L-histidine = ADP + protein N-phospho-L-histidine.</text>
        <dbReference type="EC" id="2.7.13.3"/>
    </reaction>
</comment>
<evidence type="ECO:0000256" key="5">
    <source>
        <dbReference type="ARBA" id="ARBA00022553"/>
    </source>
</evidence>
<dbReference type="EMBL" id="CP017075">
    <property type="protein sequence ID" value="AOR75390.1"/>
    <property type="molecule type" value="Genomic_DNA"/>
</dbReference>
<dbReference type="GO" id="GO:0005524">
    <property type="term" value="F:ATP binding"/>
    <property type="evidence" value="ECO:0007669"/>
    <property type="project" value="UniProtKB-KW"/>
</dbReference>
<dbReference type="PANTHER" id="PTHR43065:SF46">
    <property type="entry name" value="C4-DICARBOXYLATE TRANSPORT SENSOR PROTEIN DCTB"/>
    <property type="match status" value="1"/>
</dbReference>
<evidence type="ECO:0000256" key="6">
    <source>
        <dbReference type="ARBA" id="ARBA00022679"/>
    </source>
</evidence>
<dbReference type="RefSeq" id="WP_069707383.1">
    <property type="nucleotide sequence ID" value="NZ_CP017075.1"/>
</dbReference>
<gene>
    <name evidence="15" type="ORF">BES08_00420</name>
</gene>
<evidence type="ECO:0000256" key="4">
    <source>
        <dbReference type="ARBA" id="ARBA00022475"/>
    </source>
</evidence>
<dbReference type="PROSITE" id="PS50109">
    <property type="entry name" value="HIS_KIN"/>
    <property type="match status" value="1"/>
</dbReference>
<dbReference type="PIRSF" id="PIRSF036431">
    <property type="entry name" value="STHK_DctB"/>
    <property type="match status" value="1"/>
</dbReference>
<dbReference type="SMART" id="SM00388">
    <property type="entry name" value="HisKA"/>
    <property type="match status" value="1"/>
</dbReference>
<organism evidence="15 16">
    <name type="scientific">Novosphingobium resinovorum</name>
    <dbReference type="NCBI Taxonomy" id="158500"/>
    <lineage>
        <taxon>Bacteria</taxon>
        <taxon>Pseudomonadati</taxon>
        <taxon>Pseudomonadota</taxon>
        <taxon>Alphaproteobacteria</taxon>
        <taxon>Sphingomonadales</taxon>
        <taxon>Sphingomonadaceae</taxon>
        <taxon>Novosphingobium</taxon>
    </lineage>
</organism>
<dbReference type="InterPro" id="IPR004358">
    <property type="entry name" value="Sig_transdc_His_kin-like_C"/>
</dbReference>
<evidence type="ECO:0000256" key="10">
    <source>
        <dbReference type="ARBA" id="ARBA00022840"/>
    </source>
</evidence>
<dbReference type="InterPro" id="IPR029151">
    <property type="entry name" value="Sensor-like_sf"/>
</dbReference>
<dbReference type="InterPro" id="IPR003661">
    <property type="entry name" value="HisK_dim/P_dom"/>
</dbReference>
<accession>A0A1D8A007</accession>
<dbReference type="PROSITE" id="PS51257">
    <property type="entry name" value="PROKAR_LIPOPROTEIN"/>
    <property type="match status" value="1"/>
</dbReference>
<keyword evidence="16" id="KW-1185">Reference proteome</keyword>
<keyword evidence="6" id="KW-0808">Transferase</keyword>
<dbReference type="Gene3D" id="1.10.287.130">
    <property type="match status" value="1"/>
</dbReference>
<dbReference type="SMART" id="SM00387">
    <property type="entry name" value="HATPase_c"/>
    <property type="match status" value="1"/>
</dbReference>
<evidence type="ECO:0000256" key="12">
    <source>
        <dbReference type="ARBA" id="ARBA00023012"/>
    </source>
</evidence>
<dbReference type="PRINTS" id="PR00344">
    <property type="entry name" value="BCTRLSENSOR"/>
</dbReference>